<feature type="region of interest" description="Disordered" evidence="1">
    <location>
        <begin position="13"/>
        <end position="79"/>
    </location>
</feature>
<name>A0A8H6ZCF0_9AGAR</name>
<dbReference type="EMBL" id="JACAZH010000001">
    <property type="protein sequence ID" value="KAF7376473.1"/>
    <property type="molecule type" value="Genomic_DNA"/>
</dbReference>
<organism evidence="2 3">
    <name type="scientific">Mycena sanguinolenta</name>
    <dbReference type="NCBI Taxonomy" id="230812"/>
    <lineage>
        <taxon>Eukaryota</taxon>
        <taxon>Fungi</taxon>
        <taxon>Dikarya</taxon>
        <taxon>Basidiomycota</taxon>
        <taxon>Agaricomycotina</taxon>
        <taxon>Agaricomycetes</taxon>
        <taxon>Agaricomycetidae</taxon>
        <taxon>Agaricales</taxon>
        <taxon>Marasmiineae</taxon>
        <taxon>Mycenaceae</taxon>
        <taxon>Mycena</taxon>
    </lineage>
</organism>
<comment type="caution">
    <text evidence="2">The sequence shown here is derived from an EMBL/GenBank/DDBJ whole genome shotgun (WGS) entry which is preliminary data.</text>
</comment>
<dbReference type="AlphaFoldDB" id="A0A8H6ZCF0"/>
<feature type="compositionally biased region" description="Polar residues" evidence="1">
    <location>
        <begin position="37"/>
        <end position="64"/>
    </location>
</feature>
<keyword evidence="3" id="KW-1185">Reference proteome</keyword>
<dbReference type="Proteomes" id="UP000623467">
    <property type="component" value="Unassembled WGS sequence"/>
</dbReference>
<reference evidence="2" key="1">
    <citation type="submission" date="2020-05" db="EMBL/GenBank/DDBJ databases">
        <title>Mycena genomes resolve the evolution of fungal bioluminescence.</title>
        <authorList>
            <person name="Tsai I.J."/>
        </authorList>
    </citation>
    <scope>NUCLEOTIDE SEQUENCE</scope>
    <source>
        <strain evidence="2">160909Yilan</strain>
    </source>
</reference>
<gene>
    <name evidence="2" type="ORF">MSAN_00063000</name>
</gene>
<evidence type="ECO:0000313" key="2">
    <source>
        <dbReference type="EMBL" id="KAF7376473.1"/>
    </source>
</evidence>
<proteinExistence type="predicted"/>
<sequence length="378" mass="41032">MRYYRSGVFYRRKAEGKPRSARKAAEKGAATELARWAQSTSSGASAINGTYSNPDTSSSPTIGSFSHEETPAVTPSPTVPARIPVQYSVQSTLANALQPSPSPPPPHIPPAHVTVTTLRDALLSNIDAPLLASHIQTFVLSNPSPLALKPIVAALFQAISTEWDTKKTTPNGLLTRFLGAATYFTSAIRHAGVSGPMAGARALQIQIRKYAKWVPTPVPNPRSASAAAPSSSSAGTSSMSLELHRITVDRARRKDHIQWARIHAAALEVGVFTFGFELRNSGVDSAYDYGESRVFSTLVAQDALWEEDEVEWVAGALILQALIRTSMRGEQGQGQRKLYEELLVNYEERWKEMKDEARQALVTDALLAAKADLIRLSV</sequence>
<evidence type="ECO:0000256" key="1">
    <source>
        <dbReference type="SAM" id="MobiDB-lite"/>
    </source>
</evidence>
<evidence type="ECO:0000313" key="3">
    <source>
        <dbReference type="Proteomes" id="UP000623467"/>
    </source>
</evidence>
<protein>
    <submittedName>
        <fullName evidence="2">Uncharacterized protein</fullName>
    </submittedName>
</protein>
<feature type="compositionally biased region" description="Basic and acidic residues" evidence="1">
    <location>
        <begin position="13"/>
        <end position="26"/>
    </location>
</feature>
<dbReference type="OrthoDB" id="4980495at2759"/>
<accession>A0A8H6ZCF0</accession>